<keyword evidence="3" id="KW-1185">Reference proteome</keyword>
<proteinExistence type="predicted"/>
<reference evidence="4" key="1">
    <citation type="submission" date="2025-08" db="UniProtKB">
        <authorList>
            <consortium name="RefSeq"/>
        </authorList>
    </citation>
    <scope>IDENTIFICATION</scope>
    <source>
        <tissue evidence="4">Gonad</tissue>
    </source>
</reference>
<sequence length="253" mass="28989">MELLEGKTLADLLGDENFKMDIRFAVDYTIDILKGLEYIHSKGLIHSDIIGLNVMIVGPRAIIIDTTGARNPSCPRSLGYLRDVENAIKLLNNMLWNNTTFSPEPWKASDEDRCMFNKKTLKKLEKLLKRQDESLRANSKSPMMDTIETLLQDLGIISEELKGLRQPSDSPDSSEDEAYQSYQSDANQKAQLEAYKAEIERERELRKKAERDRMKAEQDRMKAEQENKKLHDKMDALLAKLEMEPKDNGQEGP</sequence>
<dbReference type="InterPro" id="IPR000719">
    <property type="entry name" value="Prot_kinase_dom"/>
</dbReference>
<dbReference type="PROSITE" id="PS50011">
    <property type="entry name" value="PROTEIN_KINASE_DOM"/>
    <property type="match status" value="1"/>
</dbReference>
<feature type="compositionally biased region" description="Polar residues" evidence="1">
    <location>
        <begin position="180"/>
        <end position="190"/>
    </location>
</feature>
<name>A0A6P5ABK0_BRABE</name>
<protein>
    <submittedName>
        <fullName evidence="4">Uncharacterized protein LOC109482443 isoform X1</fullName>
    </submittedName>
</protein>
<dbReference type="Pfam" id="PF07714">
    <property type="entry name" value="PK_Tyr_Ser-Thr"/>
    <property type="match status" value="1"/>
</dbReference>
<dbReference type="InterPro" id="IPR011009">
    <property type="entry name" value="Kinase-like_dom_sf"/>
</dbReference>
<gene>
    <name evidence="4" type="primary">LOC109482443</name>
</gene>
<dbReference type="GO" id="GO:0005524">
    <property type="term" value="F:ATP binding"/>
    <property type="evidence" value="ECO:0007669"/>
    <property type="project" value="InterPro"/>
</dbReference>
<dbReference type="Proteomes" id="UP000515135">
    <property type="component" value="Unplaced"/>
</dbReference>
<accession>A0A6P5ABK0</accession>
<dbReference type="OrthoDB" id="5809314at2759"/>
<evidence type="ECO:0000313" key="4">
    <source>
        <dbReference type="RefSeq" id="XP_019640707.1"/>
    </source>
</evidence>
<feature type="region of interest" description="Disordered" evidence="1">
    <location>
        <begin position="163"/>
        <end position="231"/>
    </location>
</feature>
<organism evidence="3 4">
    <name type="scientific">Branchiostoma belcheri</name>
    <name type="common">Amphioxus</name>
    <dbReference type="NCBI Taxonomy" id="7741"/>
    <lineage>
        <taxon>Eukaryota</taxon>
        <taxon>Metazoa</taxon>
        <taxon>Chordata</taxon>
        <taxon>Cephalochordata</taxon>
        <taxon>Leptocardii</taxon>
        <taxon>Amphioxiformes</taxon>
        <taxon>Branchiostomatidae</taxon>
        <taxon>Branchiostoma</taxon>
    </lineage>
</organism>
<feature type="domain" description="Protein kinase" evidence="2">
    <location>
        <begin position="1"/>
        <end position="234"/>
    </location>
</feature>
<dbReference type="SUPFAM" id="SSF56112">
    <property type="entry name" value="Protein kinase-like (PK-like)"/>
    <property type="match status" value="1"/>
</dbReference>
<dbReference type="RefSeq" id="XP_019640707.1">
    <property type="nucleotide sequence ID" value="XM_019785148.1"/>
</dbReference>
<dbReference type="KEGG" id="bbel:109482443"/>
<evidence type="ECO:0000313" key="3">
    <source>
        <dbReference type="Proteomes" id="UP000515135"/>
    </source>
</evidence>
<dbReference type="AlphaFoldDB" id="A0A6P5ABK0"/>
<evidence type="ECO:0000259" key="2">
    <source>
        <dbReference type="PROSITE" id="PS50011"/>
    </source>
</evidence>
<dbReference type="GeneID" id="109482443"/>
<dbReference type="Gene3D" id="1.10.510.10">
    <property type="entry name" value="Transferase(Phosphotransferase) domain 1"/>
    <property type="match status" value="1"/>
</dbReference>
<feature type="compositionally biased region" description="Basic and acidic residues" evidence="1">
    <location>
        <begin position="195"/>
        <end position="231"/>
    </location>
</feature>
<evidence type="ECO:0000256" key="1">
    <source>
        <dbReference type="SAM" id="MobiDB-lite"/>
    </source>
</evidence>
<dbReference type="GO" id="GO:0004672">
    <property type="term" value="F:protein kinase activity"/>
    <property type="evidence" value="ECO:0007669"/>
    <property type="project" value="InterPro"/>
</dbReference>
<dbReference type="InterPro" id="IPR001245">
    <property type="entry name" value="Ser-Thr/Tyr_kinase_cat_dom"/>
</dbReference>